<dbReference type="EMBL" id="CP114014">
    <property type="protein sequence ID" value="XAY07571.1"/>
    <property type="molecule type" value="Genomic_DNA"/>
</dbReference>
<feature type="domain" description="Peptidoglycan binding-like" evidence="3">
    <location>
        <begin position="409"/>
        <end position="462"/>
    </location>
</feature>
<sequence>MVSRTPQIQAGRRRLARRAASVLLLTAVGGGLPAAAEAEAASRTPVITVIRCVPAGSAACAGGVAVAPGRLLQFSGRRLRDGMRVSFRWPTGALATKLRSDRNGYTARVPVGTRAGSVTVTVTDGAGRRSAAKRIRVLAGGSTPARAPVVSGLPDSFAGHGMWIWELPKTEGGSVAAIARRATAAGFKTVFVKAADGRNVWRQFTPALITTLKAAGLRVCGWQFVYGSYPTGEAAAAVEAVRRGADCFVVDAETQYEGRYSAASTYMKALRAGVGAAYPLALTSFPYVDYHPSLPYSVFLGPGMAQVNQPQVYWKDIGGTVDAVSARTFAQNRPYGVPIAPLGQTYQKPAASELQRFRQVWLSYGAGGLSWWDWQETTDAAFTTLAAPVPAPITLPDPGWPVLRKGSKGDQVVWLQQHLTTFAPAVKVNGSFDAATVAAVKALQTARGFTPSGQTDPATWQAVLLEPNVPIDWSGRKAPAAPRTAATTTALRSAAGAPRTDIPTQGFGGAGG</sequence>
<dbReference type="InterPro" id="IPR036365">
    <property type="entry name" value="PGBD-like_sf"/>
</dbReference>
<dbReference type="InterPro" id="IPR006311">
    <property type="entry name" value="TAT_signal"/>
</dbReference>
<feature type="chain" id="PRO_5043313423" description="Peptidoglycan binding-like domain-containing protein" evidence="2">
    <location>
        <begin position="35"/>
        <end position="512"/>
    </location>
</feature>
<protein>
    <recommendedName>
        <fullName evidence="3">Peptidoglycan binding-like domain-containing protein</fullName>
    </recommendedName>
</protein>
<reference evidence="4" key="1">
    <citation type="submission" date="2022-12" db="EMBL/GenBank/DDBJ databases">
        <title>Paraconexibacter alkalitolerans sp. nov. and Baekduia alba sp. nov., isolated from soil and emended description of the genera Paraconexibacter (Chun et al., 2020) and Baekduia (An et al., 2020).</title>
        <authorList>
            <person name="Vieira S."/>
            <person name="Huber K.J."/>
            <person name="Geppert A."/>
            <person name="Wolf J."/>
            <person name="Neumann-Schaal M."/>
            <person name="Muesken M."/>
            <person name="Overmann J."/>
        </authorList>
    </citation>
    <scope>NUCLEOTIDE SEQUENCE</scope>
    <source>
        <strain evidence="4">AEG42_29</strain>
    </source>
</reference>
<accession>A0AAU7B0P6</accession>
<dbReference type="InterPro" id="IPR036366">
    <property type="entry name" value="PGBDSf"/>
</dbReference>
<dbReference type="SUPFAM" id="SSF47090">
    <property type="entry name" value="PGBD-like"/>
    <property type="match status" value="1"/>
</dbReference>
<dbReference type="RefSeq" id="WP_354698763.1">
    <property type="nucleotide sequence ID" value="NZ_CP114014.1"/>
</dbReference>
<evidence type="ECO:0000256" key="2">
    <source>
        <dbReference type="SAM" id="SignalP"/>
    </source>
</evidence>
<evidence type="ECO:0000259" key="3">
    <source>
        <dbReference type="Pfam" id="PF01471"/>
    </source>
</evidence>
<dbReference type="Pfam" id="PF01471">
    <property type="entry name" value="PG_binding_1"/>
    <property type="match status" value="1"/>
</dbReference>
<evidence type="ECO:0000313" key="4">
    <source>
        <dbReference type="EMBL" id="XAY07571.1"/>
    </source>
</evidence>
<organism evidence="4">
    <name type="scientific">Paraconexibacter sp. AEG42_29</name>
    <dbReference type="NCBI Taxonomy" id="2997339"/>
    <lineage>
        <taxon>Bacteria</taxon>
        <taxon>Bacillati</taxon>
        <taxon>Actinomycetota</taxon>
        <taxon>Thermoleophilia</taxon>
        <taxon>Solirubrobacterales</taxon>
        <taxon>Paraconexibacteraceae</taxon>
        <taxon>Paraconexibacter</taxon>
    </lineage>
</organism>
<name>A0AAU7B0P6_9ACTN</name>
<proteinExistence type="predicted"/>
<dbReference type="KEGG" id="parq:DSM112329_04456"/>
<gene>
    <name evidence="4" type="ORF">DSM112329_04456</name>
</gene>
<dbReference type="PROSITE" id="PS51318">
    <property type="entry name" value="TAT"/>
    <property type="match status" value="1"/>
</dbReference>
<keyword evidence="2" id="KW-0732">Signal</keyword>
<feature type="signal peptide" evidence="2">
    <location>
        <begin position="1"/>
        <end position="34"/>
    </location>
</feature>
<dbReference type="AlphaFoldDB" id="A0AAU7B0P6"/>
<feature type="region of interest" description="Disordered" evidence="1">
    <location>
        <begin position="489"/>
        <end position="512"/>
    </location>
</feature>
<dbReference type="Gene3D" id="1.10.101.10">
    <property type="entry name" value="PGBD-like superfamily/PGBD"/>
    <property type="match status" value="1"/>
</dbReference>
<dbReference type="InterPro" id="IPR002477">
    <property type="entry name" value="Peptidoglycan-bd-like"/>
</dbReference>
<evidence type="ECO:0000256" key="1">
    <source>
        <dbReference type="SAM" id="MobiDB-lite"/>
    </source>
</evidence>